<protein>
    <submittedName>
        <fullName evidence="1">Uncharacterized protein</fullName>
    </submittedName>
</protein>
<organism evidence="1 2">
    <name type="scientific">Klebsormidium nitens</name>
    <name type="common">Green alga</name>
    <name type="synonym">Ulothrix nitens</name>
    <dbReference type="NCBI Taxonomy" id="105231"/>
    <lineage>
        <taxon>Eukaryota</taxon>
        <taxon>Viridiplantae</taxon>
        <taxon>Streptophyta</taxon>
        <taxon>Klebsormidiophyceae</taxon>
        <taxon>Klebsormidiales</taxon>
        <taxon>Klebsormidiaceae</taxon>
        <taxon>Klebsormidium</taxon>
    </lineage>
</organism>
<accession>A0A1Y1IS89</accession>
<dbReference type="Proteomes" id="UP000054558">
    <property type="component" value="Unassembled WGS sequence"/>
</dbReference>
<keyword evidence="2" id="KW-1185">Reference proteome</keyword>
<evidence type="ECO:0000313" key="1">
    <source>
        <dbReference type="EMBL" id="GAQ92131.1"/>
    </source>
</evidence>
<dbReference type="EMBL" id="DF237878">
    <property type="protein sequence ID" value="GAQ92131.1"/>
    <property type="molecule type" value="Genomic_DNA"/>
</dbReference>
<name>A0A1Y1IS89_KLENI</name>
<sequence>MPRSSSVPMADDNMADAQEVSVVQDFKVTDSQGKRLPASAIFTKKVSNNKSVEIILVGMFEAYNKYAKDKGLEQLYWSDFGAKRGQNLKRSLMMSKLDVFFDWYAEDSELRKFTWDRLIDHLRTHRTVECNLGTRARLNAIFSHMANDPDALPQLDDSSSSAPANMAVNASNSMVDLNVSETGIPMADLEALEPISRVEISTQTYPENRTLLGSFSAHAPTVNYNMSEVDVPVPLATLAFPEPTRIDQDEWNWDSFSAHAPTVNYNVSEMDVPGPLATLAFPEPTRIDQDEWNWDSFSAHPPDPLADDPLLDCDERASVVEDSPVVKEGLFDFQSLSGF</sequence>
<proteinExistence type="predicted"/>
<reference evidence="1 2" key="1">
    <citation type="journal article" date="2014" name="Nat. Commun.">
        <title>Klebsormidium flaccidum genome reveals primary factors for plant terrestrial adaptation.</title>
        <authorList>
            <person name="Hori K."/>
            <person name="Maruyama F."/>
            <person name="Fujisawa T."/>
            <person name="Togashi T."/>
            <person name="Yamamoto N."/>
            <person name="Seo M."/>
            <person name="Sato S."/>
            <person name="Yamada T."/>
            <person name="Mori H."/>
            <person name="Tajima N."/>
            <person name="Moriyama T."/>
            <person name="Ikeuchi M."/>
            <person name="Watanabe M."/>
            <person name="Wada H."/>
            <person name="Kobayashi K."/>
            <person name="Saito M."/>
            <person name="Masuda T."/>
            <person name="Sasaki-Sekimoto Y."/>
            <person name="Mashiguchi K."/>
            <person name="Awai K."/>
            <person name="Shimojima M."/>
            <person name="Masuda S."/>
            <person name="Iwai M."/>
            <person name="Nobusawa T."/>
            <person name="Narise T."/>
            <person name="Kondo S."/>
            <person name="Saito H."/>
            <person name="Sato R."/>
            <person name="Murakawa M."/>
            <person name="Ihara Y."/>
            <person name="Oshima-Yamada Y."/>
            <person name="Ohtaka K."/>
            <person name="Satoh M."/>
            <person name="Sonobe K."/>
            <person name="Ishii M."/>
            <person name="Ohtani R."/>
            <person name="Kanamori-Sato M."/>
            <person name="Honoki R."/>
            <person name="Miyazaki D."/>
            <person name="Mochizuki H."/>
            <person name="Umetsu J."/>
            <person name="Higashi K."/>
            <person name="Shibata D."/>
            <person name="Kamiya Y."/>
            <person name="Sato N."/>
            <person name="Nakamura Y."/>
            <person name="Tabata S."/>
            <person name="Ida S."/>
            <person name="Kurokawa K."/>
            <person name="Ohta H."/>
        </authorList>
    </citation>
    <scope>NUCLEOTIDE SEQUENCE [LARGE SCALE GENOMIC DNA]</scope>
    <source>
        <strain evidence="1 2">NIES-2285</strain>
    </source>
</reference>
<evidence type="ECO:0000313" key="2">
    <source>
        <dbReference type="Proteomes" id="UP000054558"/>
    </source>
</evidence>
<dbReference type="AlphaFoldDB" id="A0A1Y1IS89"/>
<gene>
    <name evidence="1" type="ORF">KFL_009290030</name>
</gene>